<accession>A0AA38FYQ3</accession>
<sequence length="92" mass="9987">MERECTEAFGTIGTKMREVRGSGISAEIGTAGPIGLGTFGTKSSGVRGLTRPKMKRGALTMGRDENARRTRFGISAEIGTVIFFFNWDKELL</sequence>
<organism evidence="1 2">
    <name type="scientific">Taxus chinensis</name>
    <name type="common">Chinese yew</name>
    <name type="synonym">Taxus wallichiana var. chinensis</name>
    <dbReference type="NCBI Taxonomy" id="29808"/>
    <lineage>
        <taxon>Eukaryota</taxon>
        <taxon>Viridiplantae</taxon>
        <taxon>Streptophyta</taxon>
        <taxon>Embryophyta</taxon>
        <taxon>Tracheophyta</taxon>
        <taxon>Spermatophyta</taxon>
        <taxon>Pinopsida</taxon>
        <taxon>Pinidae</taxon>
        <taxon>Conifers II</taxon>
        <taxon>Cupressales</taxon>
        <taxon>Taxaceae</taxon>
        <taxon>Taxus</taxon>
    </lineage>
</organism>
<dbReference type="EMBL" id="JAHRHJ020000006">
    <property type="protein sequence ID" value="KAH9312972.1"/>
    <property type="molecule type" value="Genomic_DNA"/>
</dbReference>
<proteinExistence type="predicted"/>
<protein>
    <submittedName>
        <fullName evidence="1">Uncharacterized protein</fullName>
    </submittedName>
</protein>
<dbReference type="AlphaFoldDB" id="A0AA38FYQ3"/>
<reference evidence="1 2" key="1">
    <citation type="journal article" date="2021" name="Nat. Plants">
        <title>The Taxus genome provides insights into paclitaxel biosynthesis.</title>
        <authorList>
            <person name="Xiong X."/>
            <person name="Gou J."/>
            <person name="Liao Q."/>
            <person name="Li Y."/>
            <person name="Zhou Q."/>
            <person name="Bi G."/>
            <person name="Li C."/>
            <person name="Du R."/>
            <person name="Wang X."/>
            <person name="Sun T."/>
            <person name="Guo L."/>
            <person name="Liang H."/>
            <person name="Lu P."/>
            <person name="Wu Y."/>
            <person name="Zhang Z."/>
            <person name="Ro D.K."/>
            <person name="Shang Y."/>
            <person name="Huang S."/>
            <person name="Yan J."/>
        </authorList>
    </citation>
    <scope>NUCLEOTIDE SEQUENCE [LARGE SCALE GENOMIC DNA]</scope>
    <source>
        <strain evidence="1">Ta-2019</strain>
    </source>
</reference>
<dbReference type="Proteomes" id="UP000824469">
    <property type="component" value="Unassembled WGS sequence"/>
</dbReference>
<gene>
    <name evidence="1" type="ORF">KI387_028007</name>
</gene>
<evidence type="ECO:0000313" key="2">
    <source>
        <dbReference type="Proteomes" id="UP000824469"/>
    </source>
</evidence>
<feature type="non-terminal residue" evidence="1">
    <location>
        <position position="92"/>
    </location>
</feature>
<comment type="caution">
    <text evidence="1">The sequence shown here is derived from an EMBL/GenBank/DDBJ whole genome shotgun (WGS) entry which is preliminary data.</text>
</comment>
<evidence type="ECO:0000313" key="1">
    <source>
        <dbReference type="EMBL" id="KAH9312972.1"/>
    </source>
</evidence>
<name>A0AA38FYQ3_TAXCH</name>
<keyword evidence="2" id="KW-1185">Reference proteome</keyword>